<dbReference type="PANTHER" id="PTHR30269:SF32">
    <property type="entry name" value="MEMBRANE TRANSPORTER PROTEIN-RELATED"/>
    <property type="match status" value="1"/>
</dbReference>
<evidence type="ECO:0000256" key="7">
    <source>
        <dbReference type="ARBA" id="ARBA00023136"/>
    </source>
</evidence>
<keyword evidence="3" id="KW-0813">Transport</keyword>
<feature type="transmembrane region" description="Helical" evidence="8">
    <location>
        <begin position="201"/>
        <end position="220"/>
    </location>
</feature>
<keyword evidence="5 8" id="KW-0812">Transmembrane</keyword>
<dbReference type="InterPro" id="IPR052017">
    <property type="entry name" value="TSUP"/>
</dbReference>
<dbReference type="Proteomes" id="UP000005258">
    <property type="component" value="Chromosome"/>
</dbReference>
<keyword evidence="4 8" id="KW-1003">Cell membrane</keyword>
<feature type="transmembrane region" description="Helical" evidence="8">
    <location>
        <begin position="34"/>
        <end position="58"/>
    </location>
</feature>
<feature type="transmembrane region" description="Helical" evidence="8">
    <location>
        <begin position="78"/>
        <end position="96"/>
    </location>
</feature>
<evidence type="ECO:0000256" key="5">
    <source>
        <dbReference type="ARBA" id="ARBA00022692"/>
    </source>
</evidence>
<feature type="transmembrane region" description="Helical" evidence="8">
    <location>
        <begin position="136"/>
        <end position="160"/>
    </location>
</feature>
<dbReference type="GO" id="GO:0005886">
    <property type="term" value="C:plasma membrane"/>
    <property type="evidence" value="ECO:0007669"/>
    <property type="project" value="UniProtKB-SubCell"/>
</dbReference>
<evidence type="ECO:0000256" key="3">
    <source>
        <dbReference type="ARBA" id="ARBA00022448"/>
    </source>
</evidence>
<evidence type="ECO:0000313" key="10">
    <source>
        <dbReference type="Proteomes" id="UP000005258"/>
    </source>
</evidence>
<proteinExistence type="inferred from homology"/>
<sequence length="258" mass="26673">MLSETDPALVLAVTGAFLLAGTVKGVVGFGMPTVSLAVLAGITGLPEAMALLLVPSFITNLQQALTGGHLRPLLRRLWSLLLISIPCIWMGVAILAETDPDRLARLLGAVVMIYGAAGLAGLSFRAPPRAEPWISPLIGAVNGLLTGLTGSFVVPGVAWLQALGLDRNALVQAMGLLFAVSTAALGLALGGRSLLTPELGLASALAVIPAVAGMALGARLRRRLPERHFRRVFFGALILLGLRLLAGAADRPGAWHPA</sequence>
<evidence type="ECO:0000256" key="2">
    <source>
        <dbReference type="ARBA" id="ARBA00009142"/>
    </source>
</evidence>
<evidence type="ECO:0000256" key="1">
    <source>
        <dbReference type="ARBA" id="ARBA00004651"/>
    </source>
</evidence>
<feature type="transmembrane region" description="Helical" evidence="8">
    <location>
        <begin position="6"/>
        <end position="27"/>
    </location>
</feature>
<dbReference type="Pfam" id="PF01925">
    <property type="entry name" value="TauE"/>
    <property type="match status" value="1"/>
</dbReference>
<reference evidence="9 10" key="1">
    <citation type="journal article" date="2012" name="J. Am. Chem. Soc.">
        <title>Bacterial biosynthesis and maturation of the didemnin anti-cancer agents.</title>
        <authorList>
            <person name="Xu Y."/>
            <person name="Kersten R.D."/>
            <person name="Nam S.J."/>
            <person name="Lu L."/>
            <person name="Al-Suwailem A.M."/>
            <person name="Zheng H."/>
            <person name="Fenical W."/>
            <person name="Dorrestein P.C."/>
            <person name="Moore B.S."/>
            <person name="Qian P.Y."/>
        </authorList>
    </citation>
    <scope>NUCLEOTIDE SEQUENCE [LARGE SCALE GENOMIC DNA]</scope>
    <source>
        <strain evidence="9 10">KA081020-065</strain>
    </source>
</reference>
<name>I3TNC6_TISMK</name>
<comment type="similarity">
    <text evidence="2 8">Belongs to the 4-toluene sulfonate uptake permease (TSUP) (TC 2.A.102) family.</text>
</comment>
<organism evidence="9 10">
    <name type="scientific">Tistrella mobilis (strain KA081020-065)</name>
    <dbReference type="NCBI Taxonomy" id="1110502"/>
    <lineage>
        <taxon>Bacteria</taxon>
        <taxon>Pseudomonadati</taxon>
        <taxon>Pseudomonadota</taxon>
        <taxon>Alphaproteobacteria</taxon>
        <taxon>Geminicoccales</taxon>
        <taxon>Geminicoccaceae</taxon>
        <taxon>Tistrella</taxon>
    </lineage>
</organism>
<gene>
    <name evidence="9" type="ordered locus">TMO_2426</name>
</gene>
<dbReference type="EMBL" id="CP003236">
    <property type="protein sequence ID" value="AFK54264.1"/>
    <property type="molecule type" value="Genomic_DNA"/>
</dbReference>
<dbReference type="STRING" id="1110502.TMO_2426"/>
<dbReference type="eggNOG" id="COG0730">
    <property type="taxonomic scope" value="Bacteria"/>
</dbReference>
<evidence type="ECO:0000256" key="4">
    <source>
        <dbReference type="ARBA" id="ARBA00022475"/>
    </source>
</evidence>
<keyword evidence="10" id="KW-1185">Reference proteome</keyword>
<feature type="transmembrane region" description="Helical" evidence="8">
    <location>
        <begin position="169"/>
        <end position="189"/>
    </location>
</feature>
<dbReference type="PATRIC" id="fig|1110502.3.peg.2490"/>
<dbReference type="PANTHER" id="PTHR30269">
    <property type="entry name" value="TRANSMEMBRANE PROTEIN YFCA"/>
    <property type="match status" value="1"/>
</dbReference>
<dbReference type="AlphaFoldDB" id="I3TNC6"/>
<dbReference type="InterPro" id="IPR002781">
    <property type="entry name" value="TM_pro_TauE-like"/>
</dbReference>
<feature type="transmembrane region" description="Helical" evidence="8">
    <location>
        <begin position="103"/>
        <end position="124"/>
    </location>
</feature>
<accession>I3TNC6</accession>
<dbReference type="KEGG" id="tmo:TMO_2426"/>
<keyword evidence="6 8" id="KW-1133">Transmembrane helix</keyword>
<dbReference type="RefSeq" id="WP_014745941.1">
    <property type="nucleotide sequence ID" value="NC_017956.1"/>
</dbReference>
<evidence type="ECO:0000256" key="8">
    <source>
        <dbReference type="RuleBase" id="RU363041"/>
    </source>
</evidence>
<protein>
    <recommendedName>
        <fullName evidence="8">Probable membrane transporter protein</fullName>
    </recommendedName>
</protein>
<feature type="transmembrane region" description="Helical" evidence="8">
    <location>
        <begin position="232"/>
        <end position="249"/>
    </location>
</feature>
<evidence type="ECO:0000313" key="9">
    <source>
        <dbReference type="EMBL" id="AFK54264.1"/>
    </source>
</evidence>
<comment type="subcellular location">
    <subcellularLocation>
        <location evidence="1 8">Cell membrane</location>
        <topology evidence="1 8">Multi-pass membrane protein</topology>
    </subcellularLocation>
</comment>
<evidence type="ECO:0000256" key="6">
    <source>
        <dbReference type="ARBA" id="ARBA00022989"/>
    </source>
</evidence>
<keyword evidence="7 8" id="KW-0472">Membrane</keyword>
<dbReference type="HOGENOM" id="CLU_054750_7_1_5"/>